<keyword evidence="1" id="KW-0479">Metal-binding</keyword>
<dbReference type="Gene3D" id="3.60.40.10">
    <property type="entry name" value="PPM-type phosphatase domain"/>
    <property type="match status" value="1"/>
</dbReference>
<dbReference type="InterPro" id="IPR015655">
    <property type="entry name" value="PP2C"/>
</dbReference>
<evidence type="ECO:0000256" key="2">
    <source>
        <dbReference type="ARBA" id="ARBA00022801"/>
    </source>
</evidence>
<evidence type="ECO:0000256" key="3">
    <source>
        <dbReference type="ARBA" id="ARBA00022912"/>
    </source>
</evidence>
<dbReference type="EMBL" id="KN880677">
    <property type="protein sequence ID" value="KIY63719.1"/>
    <property type="molecule type" value="Genomic_DNA"/>
</dbReference>
<dbReference type="AlphaFoldDB" id="A0A0D7B0R1"/>
<dbReference type="Pfam" id="PF00481">
    <property type="entry name" value="PP2C"/>
    <property type="match status" value="1"/>
</dbReference>
<dbReference type="InterPro" id="IPR036457">
    <property type="entry name" value="PPM-type-like_dom_sf"/>
</dbReference>
<evidence type="ECO:0000259" key="5">
    <source>
        <dbReference type="PROSITE" id="PS51746"/>
    </source>
</evidence>
<protein>
    <submittedName>
        <fullName evidence="6">Protein serine/threonine phosphatase 2C</fullName>
    </submittedName>
</protein>
<dbReference type="PROSITE" id="PS01032">
    <property type="entry name" value="PPM_1"/>
    <property type="match status" value="1"/>
</dbReference>
<dbReference type="InterPro" id="IPR000222">
    <property type="entry name" value="PP2C_BS"/>
</dbReference>
<proteinExistence type="inferred from homology"/>
<dbReference type="PANTHER" id="PTHR13832">
    <property type="entry name" value="PROTEIN PHOSPHATASE 2C"/>
    <property type="match status" value="1"/>
</dbReference>
<dbReference type="OrthoDB" id="416093at2759"/>
<name>A0A0D7B0R1_9AGAR</name>
<evidence type="ECO:0000313" key="6">
    <source>
        <dbReference type="EMBL" id="KIY63719.1"/>
    </source>
</evidence>
<keyword evidence="7" id="KW-1185">Reference proteome</keyword>
<dbReference type="PROSITE" id="PS51746">
    <property type="entry name" value="PPM_2"/>
    <property type="match status" value="1"/>
</dbReference>
<sequence>MALRLSSSCTRTTPIVRQLVAKYHDYIRAPTPGGKGSYRIPLHSSKIIGVGNDRGTRGHQEDYYAYATLSIKPEELQQNLKKYHKIDWDPHAAGDQFADQLTFVGIYDGHGGSAVSQFLRQELHGIFESVQREDIPELAGWTKELGGYFKRWKGGVLSPWIHDVHTSHFYDMEARATQAFLEVDRHMSIERETQSCGATASVALIQSLDTPHVPFFAANKVALTVAHCGDTRVLLGSTEGAVFTMTEKHHADARVESTRLRRMMGSSLVSDSFGESRWMGVLENTRGLGDLRFKKFGVTAEPEVRTKLLDGSRWAYIILVSDGVSSLVSDAEIVDLVRTGKDPKDAADKVLEFVDALGGEDNATILVVPLAGWGKVEGPDRTKELREYRREEAEGSERHRRM</sequence>
<organism evidence="6 7">
    <name type="scientific">Cylindrobasidium torrendii FP15055 ss-10</name>
    <dbReference type="NCBI Taxonomy" id="1314674"/>
    <lineage>
        <taxon>Eukaryota</taxon>
        <taxon>Fungi</taxon>
        <taxon>Dikarya</taxon>
        <taxon>Basidiomycota</taxon>
        <taxon>Agaricomycotina</taxon>
        <taxon>Agaricomycetes</taxon>
        <taxon>Agaricomycetidae</taxon>
        <taxon>Agaricales</taxon>
        <taxon>Marasmiineae</taxon>
        <taxon>Physalacriaceae</taxon>
        <taxon>Cylindrobasidium</taxon>
    </lineage>
</organism>
<dbReference type="PANTHER" id="PTHR13832:SF589">
    <property type="entry name" value="[PYRUVATE DEHYDROGENASE [ACETYL-TRANSFERRING]]-PHOSPHATASE 2, MITOCHONDRIAL"/>
    <property type="match status" value="1"/>
</dbReference>
<evidence type="ECO:0000256" key="4">
    <source>
        <dbReference type="RuleBase" id="RU003465"/>
    </source>
</evidence>
<feature type="domain" description="PPM-type phosphatase" evidence="5">
    <location>
        <begin position="47"/>
        <end position="370"/>
    </location>
</feature>
<dbReference type="InterPro" id="IPR001932">
    <property type="entry name" value="PPM-type_phosphatase-like_dom"/>
</dbReference>
<dbReference type="STRING" id="1314674.A0A0D7B0R1"/>
<keyword evidence="2 4" id="KW-0378">Hydrolase</keyword>
<dbReference type="SUPFAM" id="SSF81606">
    <property type="entry name" value="PP2C-like"/>
    <property type="match status" value="1"/>
</dbReference>
<dbReference type="Proteomes" id="UP000054007">
    <property type="component" value="Unassembled WGS sequence"/>
</dbReference>
<evidence type="ECO:0000256" key="1">
    <source>
        <dbReference type="ARBA" id="ARBA00022723"/>
    </source>
</evidence>
<dbReference type="SMART" id="SM00332">
    <property type="entry name" value="PP2Cc"/>
    <property type="match status" value="1"/>
</dbReference>
<keyword evidence="3 4" id="KW-0904">Protein phosphatase</keyword>
<gene>
    <name evidence="6" type="ORF">CYLTODRAFT_425847</name>
</gene>
<reference evidence="6 7" key="1">
    <citation type="journal article" date="2015" name="Fungal Genet. Biol.">
        <title>Evolution of novel wood decay mechanisms in Agaricales revealed by the genome sequences of Fistulina hepatica and Cylindrobasidium torrendii.</title>
        <authorList>
            <person name="Floudas D."/>
            <person name="Held B.W."/>
            <person name="Riley R."/>
            <person name="Nagy L.G."/>
            <person name="Koehler G."/>
            <person name="Ransdell A.S."/>
            <person name="Younus H."/>
            <person name="Chow J."/>
            <person name="Chiniquy J."/>
            <person name="Lipzen A."/>
            <person name="Tritt A."/>
            <person name="Sun H."/>
            <person name="Haridas S."/>
            <person name="LaButti K."/>
            <person name="Ohm R.A."/>
            <person name="Kues U."/>
            <person name="Blanchette R.A."/>
            <person name="Grigoriev I.V."/>
            <person name="Minto R.E."/>
            <person name="Hibbett D.S."/>
        </authorList>
    </citation>
    <scope>NUCLEOTIDE SEQUENCE [LARGE SCALE GENOMIC DNA]</scope>
    <source>
        <strain evidence="6 7">FP15055 ss-10</strain>
    </source>
</reference>
<dbReference type="GO" id="GO:0004722">
    <property type="term" value="F:protein serine/threonine phosphatase activity"/>
    <property type="evidence" value="ECO:0007669"/>
    <property type="project" value="InterPro"/>
</dbReference>
<comment type="similarity">
    <text evidence="4">Belongs to the PP2C family.</text>
</comment>
<dbReference type="CDD" id="cd00143">
    <property type="entry name" value="PP2Cc"/>
    <property type="match status" value="1"/>
</dbReference>
<evidence type="ECO:0000313" key="7">
    <source>
        <dbReference type="Proteomes" id="UP000054007"/>
    </source>
</evidence>
<accession>A0A0D7B0R1</accession>
<dbReference type="GO" id="GO:0046872">
    <property type="term" value="F:metal ion binding"/>
    <property type="evidence" value="ECO:0007669"/>
    <property type="project" value="UniProtKB-KW"/>
</dbReference>